<evidence type="ECO:0000313" key="2">
    <source>
        <dbReference type="Proteomes" id="UP000193144"/>
    </source>
</evidence>
<dbReference type="AlphaFoldDB" id="A0A1Y1ZR43"/>
<accession>A0A1Y1ZR43</accession>
<organism evidence="1 2">
    <name type="scientific">Clohesyomyces aquaticus</name>
    <dbReference type="NCBI Taxonomy" id="1231657"/>
    <lineage>
        <taxon>Eukaryota</taxon>
        <taxon>Fungi</taxon>
        <taxon>Dikarya</taxon>
        <taxon>Ascomycota</taxon>
        <taxon>Pezizomycotina</taxon>
        <taxon>Dothideomycetes</taxon>
        <taxon>Pleosporomycetidae</taxon>
        <taxon>Pleosporales</taxon>
        <taxon>Lindgomycetaceae</taxon>
        <taxon>Clohesyomyces</taxon>
    </lineage>
</organism>
<proteinExistence type="predicted"/>
<keyword evidence="2" id="KW-1185">Reference proteome</keyword>
<protein>
    <submittedName>
        <fullName evidence="1">Uncharacterized protein</fullName>
    </submittedName>
</protein>
<gene>
    <name evidence="1" type="ORF">BCR34DRAFT_287802</name>
</gene>
<reference evidence="1 2" key="1">
    <citation type="submission" date="2016-07" db="EMBL/GenBank/DDBJ databases">
        <title>Pervasive Adenine N6-methylation of Active Genes in Fungi.</title>
        <authorList>
            <consortium name="DOE Joint Genome Institute"/>
            <person name="Mondo S.J."/>
            <person name="Dannebaum R.O."/>
            <person name="Kuo R.C."/>
            <person name="Labutti K."/>
            <person name="Haridas S."/>
            <person name="Kuo A."/>
            <person name="Salamov A."/>
            <person name="Ahrendt S.R."/>
            <person name="Lipzen A."/>
            <person name="Sullivan W."/>
            <person name="Andreopoulos W.B."/>
            <person name="Clum A."/>
            <person name="Lindquist E."/>
            <person name="Daum C."/>
            <person name="Ramamoorthy G.K."/>
            <person name="Gryganskyi A."/>
            <person name="Culley D."/>
            <person name="Magnuson J.K."/>
            <person name="James T.Y."/>
            <person name="O'Malley M.A."/>
            <person name="Stajich J.E."/>
            <person name="Spatafora J.W."/>
            <person name="Visel A."/>
            <person name="Grigoriev I.V."/>
        </authorList>
    </citation>
    <scope>NUCLEOTIDE SEQUENCE [LARGE SCALE GENOMIC DNA]</scope>
    <source>
        <strain evidence="1 2">CBS 115471</strain>
    </source>
</reference>
<dbReference type="EMBL" id="MCFA01000048">
    <property type="protein sequence ID" value="ORY12700.1"/>
    <property type="molecule type" value="Genomic_DNA"/>
</dbReference>
<sequence length="55" mass="6424">MEIKFGFPSYLYFPTYRYSSIHSVIPSNGWMRSAPGNYNCNIEPGSSWLRIDFLL</sequence>
<comment type="caution">
    <text evidence="1">The sequence shown here is derived from an EMBL/GenBank/DDBJ whole genome shotgun (WGS) entry which is preliminary data.</text>
</comment>
<evidence type="ECO:0000313" key="1">
    <source>
        <dbReference type="EMBL" id="ORY12700.1"/>
    </source>
</evidence>
<dbReference type="Proteomes" id="UP000193144">
    <property type="component" value="Unassembled WGS sequence"/>
</dbReference>
<name>A0A1Y1ZR43_9PLEO</name>